<organism evidence="1 2">
    <name type="scientific">Brachybacterium halotolerans</name>
    <dbReference type="NCBI Taxonomy" id="2795215"/>
    <lineage>
        <taxon>Bacteria</taxon>
        <taxon>Bacillati</taxon>
        <taxon>Actinomycetota</taxon>
        <taxon>Actinomycetes</taxon>
        <taxon>Micrococcales</taxon>
        <taxon>Dermabacteraceae</taxon>
        <taxon>Brachybacterium</taxon>
    </lineage>
</organism>
<gene>
    <name evidence="1" type="ORF">I8D64_15780</name>
</gene>
<evidence type="ECO:0000313" key="1">
    <source>
        <dbReference type="EMBL" id="MBK0332863.1"/>
    </source>
</evidence>
<accession>A0ABS1BDY6</accession>
<evidence type="ECO:0000313" key="2">
    <source>
        <dbReference type="Proteomes" id="UP000612352"/>
    </source>
</evidence>
<comment type="caution">
    <text evidence="1">The sequence shown here is derived from an EMBL/GenBank/DDBJ whole genome shotgun (WGS) entry which is preliminary data.</text>
</comment>
<dbReference type="Proteomes" id="UP000612352">
    <property type="component" value="Unassembled WGS sequence"/>
</dbReference>
<sequence length="293" mass="30971">MTSSTPSPDDTLSVSERDMLGALEVLQTAADEPRVLAVLSDEEILGTDGEVGLGILGSPYLEDERIERTVASATAIRSLIARGLVNPRPEGREDEGSMVIGDDDPSHRVVQLDRTLAGLLTLRRIPEGMVIVHRTSSNISTTLGLYLFPEDGVLEEFVAADGFHHFSVPTREVIAERLAQFVDPHGAANEDDDVRELTAEEIASDSSLQDTRTLSVLTIAGIGEGRQATVFALSASVLLLDNGVLDPTEESSDGAGGAAGTMAISSVSPESLRDLLASLVPQVTQDEDSDPAA</sequence>
<dbReference type="RefSeq" id="WP_200503754.1">
    <property type="nucleotide sequence ID" value="NZ_JAEDAJ010000014.1"/>
</dbReference>
<name>A0ABS1BDY6_9MICO</name>
<proteinExistence type="predicted"/>
<dbReference type="EMBL" id="JAEDAJ010000014">
    <property type="protein sequence ID" value="MBK0332863.1"/>
    <property type="molecule type" value="Genomic_DNA"/>
</dbReference>
<protein>
    <submittedName>
        <fullName evidence="1">Uncharacterized protein</fullName>
    </submittedName>
</protein>
<keyword evidence="2" id="KW-1185">Reference proteome</keyword>
<reference evidence="1 2" key="1">
    <citation type="submission" date="2020-12" db="EMBL/GenBank/DDBJ databases">
        <title>Brachybacterium sp. MASK1Z-5, whole genome shotgun sequence.</title>
        <authorList>
            <person name="Tuo L."/>
        </authorList>
    </citation>
    <scope>NUCLEOTIDE SEQUENCE [LARGE SCALE GENOMIC DNA]</scope>
    <source>
        <strain evidence="1 2">MASK1Z-5</strain>
    </source>
</reference>